<keyword evidence="4 6" id="KW-0949">S-adenosyl-L-methionine</keyword>
<evidence type="ECO:0000256" key="3">
    <source>
        <dbReference type="ARBA" id="ARBA00022679"/>
    </source>
</evidence>
<keyword evidence="2 6" id="KW-0489">Methyltransferase</keyword>
<keyword evidence="1" id="KW-0479">Metal-binding</keyword>
<reference evidence="8 9" key="2">
    <citation type="submission" date="2020-03" db="EMBL/GenBank/DDBJ databases">
        <title>Kangsaoukella pontilimi gen. nov., sp. nov., a new member of the family Rhodobacteraceae isolated from a tidal mudflat.</title>
        <authorList>
            <person name="Kim I.S."/>
        </authorList>
    </citation>
    <scope>NUCLEOTIDE SEQUENCE [LARGE SCALE GENOMIC DNA]</scope>
    <source>
        <strain evidence="8 9">GH1-50</strain>
    </source>
</reference>
<keyword evidence="1" id="KW-0408">Iron</keyword>
<dbReference type="SUPFAM" id="SSF53335">
    <property type="entry name" value="S-adenosyl-L-methionine-dependent methyltransferases"/>
    <property type="match status" value="1"/>
</dbReference>
<name>A0A7C9MAU0_9RHOB</name>
<comment type="similarity">
    <text evidence="6">Belongs to the class I-like SAM-binding methyltransferase superfamily. RNA M5U methyltransferase family.</text>
</comment>
<evidence type="ECO:0000256" key="6">
    <source>
        <dbReference type="PROSITE-ProRule" id="PRU01024"/>
    </source>
</evidence>
<proteinExistence type="inferred from homology"/>
<comment type="caution">
    <text evidence="8">The sequence shown here is derived from an EMBL/GenBank/DDBJ whole genome shotgun (WGS) entry which is preliminary data.</text>
</comment>
<organism evidence="8 9">
    <name type="scientific">Kangsaoukella pontilimi</name>
    <dbReference type="NCBI Taxonomy" id="2691042"/>
    <lineage>
        <taxon>Bacteria</taxon>
        <taxon>Pseudomonadati</taxon>
        <taxon>Pseudomonadota</taxon>
        <taxon>Alphaproteobacteria</taxon>
        <taxon>Rhodobacterales</taxon>
        <taxon>Paracoccaceae</taxon>
        <taxon>Kangsaoukella</taxon>
    </lineage>
</organism>
<evidence type="ECO:0000256" key="7">
    <source>
        <dbReference type="PROSITE-ProRule" id="PRU10015"/>
    </source>
</evidence>
<accession>A0A7C9MAU0</accession>
<protein>
    <submittedName>
        <fullName evidence="8">Class I SAM-dependent RNA methyltransferase</fullName>
    </submittedName>
</protein>
<dbReference type="PANTHER" id="PTHR11061:SF49">
    <property type="entry name" value="23S RRNA (URACIL(1939)-C(5))-METHYLTRANSFERASE RLMD"/>
    <property type="match status" value="1"/>
</dbReference>
<feature type="binding site" evidence="6">
    <location>
        <position position="340"/>
    </location>
    <ligand>
        <name>S-adenosyl-L-methionine</name>
        <dbReference type="ChEBI" id="CHEBI:59789"/>
    </ligand>
</feature>
<dbReference type="Gene3D" id="2.40.50.140">
    <property type="entry name" value="Nucleic acid-binding proteins"/>
    <property type="match status" value="1"/>
</dbReference>
<sequence>MTSPVRVTIERLGHKGDGIAPGPVFVPRVLPGEVVEGIPEGEKLTAPRIVTPSAARVAAPCRHYKACGGCSLQHVSDDFVAEWKLGIVRTALEANGLSAPLRRLHTSPPESRRRAVFGGRRTKSGAIVGFHGPQSHTLTAVPDCRVLDPALTAALPVLEQVTAIGGSRKGELRLTTTVTDAGLDLSVQYGPDLDLDRRTRLTALVSGGGVTRLTWNDETVFQETEPFVTIGGFRVPLPPGAFLQATIPGEAALTASVADALDGARGAVADLFSGIGTFTFPLAARHEVHAVEGAAAMTSVLDRGWRGATGIRQVTTETRDLFRRPLLPDELKRFAALVIDPPRAGAAAQIAEIATARVPRVAHVSCNPVTFARDAATLVAAGYALDWVDVVDQFRWSPHVELAASFTLTD</sequence>
<keyword evidence="1" id="KW-0004">4Fe-4S</keyword>
<dbReference type="PROSITE" id="PS01230">
    <property type="entry name" value="TRMA_1"/>
    <property type="match status" value="1"/>
</dbReference>
<dbReference type="PANTHER" id="PTHR11061">
    <property type="entry name" value="RNA M5U METHYLTRANSFERASE"/>
    <property type="match status" value="1"/>
</dbReference>
<keyword evidence="5" id="KW-0411">Iron-sulfur</keyword>
<dbReference type="InterPro" id="IPR012340">
    <property type="entry name" value="NA-bd_OB-fold"/>
</dbReference>
<dbReference type="GO" id="GO:0051539">
    <property type="term" value="F:4 iron, 4 sulfur cluster binding"/>
    <property type="evidence" value="ECO:0007669"/>
    <property type="project" value="UniProtKB-KW"/>
</dbReference>
<evidence type="ECO:0000313" key="9">
    <source>
        <dbReference type="Proteomes" id="UP000480350"/>
    </source>
</evidence>
<dbReference type="InterPro" id="IPR030390">
    <property type="entry name" value="MeTrfase_TrmA_AS"/>
</dbReference>
<feature type="active site" evidence="7">
    <location>
        <position position="366"/>
    </location>
</feature>
<evidence type="ECO:0000256" key="4">
    <source>
        <dbReference type="ARBA" id="ARBA00022691"/>
    </source>
</evidence>
<dbReference type="Pfam" id="PF05958">
    <property type="entry name" value="tRNA_U5-meth_tr"/>
    <property type="match status" value="1"/>
</dbReference>
<dbReference type="EMBL" id="WUPT01000002">
    <property type="protein sequence ID" value="MXQ08273.1"/>
    <property type="molecule type" value="Genomic_DNA"/>
</dbReference>
<reference evidence="8 9" key="1">
    <citation type="submission" date="2019-12" db="EMBL/GenBank/DDBJ databases">
        <authorList>
            <person name="Lee S.D."/>
        </authorList>
    </citation>
    <scope>NUCLEOTIDE SEQUENCE [LARGE SCALE GENOMIC DNA]</scope>
    <source>
        <strain evidence="8 9">GH1-50</strain>
    </source>
</reference>
<evidence type="ECO:0000256" key="2">
    <source>
        <dbReference type="ARBA" id="ARBA00022603"/>
    </source>
</evidence>
<dbReference type="Gene3D" id="3.40.50.150">
    <property type="entry name" value="Vaccinia Virus protein VP39"/>
    <property type="match status" value="1"/>
</dbReference>
<feature type="binding site" evidence="6">
    <location>
        <position position="272"/>
    </location>
    <ligand>
        <name>S-adenosyl-L-methionine</name>
        <dbReference type="ChEBI" id="CHEBI:59789"/>
    </ligand>
</feature>
<dbReference type="InterPro" id="IPR029063">
    <property type="entry name" value="SAM-dependent_MTases_sf"/>
</dbReference>
<dbReference type="InterPro" id="IPR010280">
    <property type="entry name" value="U5_MeTrfase_fam"/>
</dbReference>
<keyword evidence="9" id="KW-1185">Reference proteome</keyword>
<feature type="active site" description="Nucleophile" evidence="6">
    <location>
        <position position="366"/>
    </location>
</feature>
<evidence type="ECO:0000256" key="1">
    <source>
        <dbReference type="ARBA" id="ARBA00022485"/>
    </source>
</evidence>
<dbReference type="Proteomes" id="UP000480350">
    <property type="component" value="Unassembled WGS sequence"/>
</dbReference>
<gene>
    <name evidence="8" type="ORF">GQ651_10500</name>
</gene>
<feature type="binding site" evidence="6">
    <location>
        <position position="244"/>
    </location>
    <ligand>
        <name>S-adenosyl-L-methionine</name>
        <dbReference type="ChEBI" id="CHEBI:59789"/>
    </ligand>
</feature>
<feature type="binding site" evidence="6">
    <location>
        <position position="292"/>
    </location>
    <ligand>
        <name>S-adenosyl-L-methionine</name>
        <dbReference type="ChEBI" id="CHEBI:59789"/>
    </ligand>
</feature>
<dbReference type="PROSITE" id="PS51687">
    <property type="entry name" value="SAM_MT_RNA_M5U"/>
    <property type="match status" value="1"/>
</dbReference>
<evidence type="ECO:0000313" key="8">
    <source>
        <dbReference type="EMBL" id="MXQ08273.1"/>
    </source>
</evidence>
<dbReference type="GO" id="GO:0070475">
    <property type="term" value="P:rRNA base methylation"/>
    <property type="evidence" value="ECO:0007669"/>
    <property type="project" value="TreeGrafter"/>
</dbReference>
<dbReference type="RefSeq" id="WP_160764210.1">
    <property type="nucleotide sequence ID" value="NZ_WUPT01000002.1"/>
</dbReference>
<dbReference type="AlphaFoldDB" id="A0A7C9MAU0"/>
<dbReference type="Gene3D" id="2.40.50.1070">
    <property type="match status" value="1"/>
</dbReference>
<evidence type="ECO:0000256" key="5">
    <source>
        <dbReference type="ARBA" id="ARBA00023014"/>
    </source>
</evidence>
<dbReference type="GO" id="GO:0070041">
    <property type="term" value="F:rRNA (uridine-C5-)-methyltransferase activity"/>
    <property type="evidence" value="ECO:0007669"/>
    <property type="project" value="TreeGrafter"/>
</dbReference>
<keyword evidence="3 6" id="KW-0808">Transferase</keyword>